<keyword evidence="1" id="KW-1133">Transmembrane helix</keyword>
<name>A0A2J6PWV2_9HELO</name>
<sequence>MPSSYSSKTVKLIGLFKRNPWDICFLLLSILFGYVHSFIKGWAFVTLHQV</sequence>
<evidence type="ECO:0000256" key="1">
    <source>
        <dbReference type="SAM" id="Phobius"/>
    </source>
</evidence>
<dbReference type="OrthoDB" id="5404195at2759"/>
<organism evidence="2 3">
    <name type="scientific">Hyaloscypha hepaticicola</name>
    <dbReference type="NCBI Taxonomy" id="2082293"/>
    <lineage>
        <taxon>Eukaryota</taxon>
        <taxon>Fungi</taxon>
        <taxon>Dikarya</taxon>
        <taxon>Ascomycota</taxon>
        <taxon>Pezizomycotina</taxon>
        <taxon>Leotiomycetes</taxon>
        <taxon>Helotiales</taxon>
        <taxon>Hyaloscyphaceae</taxon>
        <taxon>Hyaloscypha</taxon>
    </lineage>
</organism>
<dbReference type="AlphaFoldDB" id="A0A2J6PWV2"/>
<proteinExistence type="predicted"/>
<evidence type="ECO:0000313" key="3">
    <source>
        <dbReference type="Proteomes" id="UP000235672"/>
    </source>
</evidence>
<accession>A0A2J6PWV2</accession>
<gene>
    <name evidence="2" type="ORF">NA56DRAFT_577033</name>
</gene>
<dbReference type="EMBL" id="KZ613494">
    <property type="protein sequence ID" value="PMD18501.1"/>
    <property type="molecule type" value="Genomic_DNA"/>
</dbReference>
<keyword evidence="3" id="KW-1185">Reference proteome</keyword>
<reference evidence="2 3" key="1">
    <citation type="submission" date="2016-05" db="EMBL/GenBank/DDBJ databases">
        <title>A degradative enzymes factory behind the ericoid mycorrhizal symbiosis.</title>
        <authorList>
            <consortium name="DOE Joint Genome Institute"/>
            <person name="Martino E."/>
            <person name="Morin E."/>
            <person name="Grelet G."/>
            <person name="Kuo A."/>
            <person name="Kohler A."/>
            <person name="Daghino S."/>
            <person name="Barry K."/>
            <person name="Choi C."/>
            <person name="Cichocki N."/>
            <person name="Clum A."/>
            <person name="Copeland A."/>
            <person name="Hainaut M."/>
            <person name="Haridas S."/>
            <person name="Labutti K."/>
            <person name="Lindquist E."/>
            <person name="Lipzen A."/>
            <person name="Khouja H.-R."/>
            <person name="Murat C."/>
            <person name="Ohm R."/>
            <person name="Olson A."/>
            <person name="Spatafora J."/>
            <person name="Veneault-Fourrey C."/>
            <person name="Henrissat B."/>
            <person name="Grigoriev I."/>
            <person name="Martin F."/>
            <person name="Perotto S."/>
        </authorList>
    </citation>
    <scope>NUCLEOTIDE SEQUENCE [LARGE SCALE GENOMIC DNA]</scope>
    <source>
        <strain evidence="2 3">UAMH 7357</strain>
    </source>
</reference>
<dbReference type="Proteomes" id="UP000235672">
    <property type="component" value="Unassembled WGS sequence"/>
</dbReference>
<keyword evidence="1" id="KW-0472">Membrane</keyword>
<protein>
    <submittedName>
        <fullName evidence="2">Uncharacterized protein</fullName>
    </submittedName>
</protein>
<feature type="transmembrane region" description="Helical" evidence="1">
    <location>
        <begin position="21"/>
        <end position="39"/>
    </location>
</feature>
<evidence type="ECO:0000313" key="2">
    <source>
        <dbReference type="EMBL" id="PMD18501.1"/>
    </source>
</evidence>
<keyword evidence="1" id="KW-0812">Transmembrane</keyword>